<gene>
    <name evidence="1" type="ORF">M9H77_14507</name>
</gene>
<reference evidence="2" key="1">
    <citation type="journal article" date="2023" name="Nat. Plants">
        <title>Single-cell RNA sequencing provides a high-resolution roadmap for understanding the multicellular compartmentation of specialized metabolism.</title>
        <authorList>
            <person name="Sun S."/>
            <person name="Shen X."/>
            <person name="Li Y."/>
            <person name="Li Y."/>
            <person name="Wang S."/>
            <person name="Li R."/>
            <person name="Zhang H."/>
            <person name="Shen G."/>
            <person name="Guo B."/>
            <person name="Wei J."/>
            <person name="Xu J."/>
            <person name="St-Pierre B."/>
            <person name="Chen S."/>
            <person name="Sun C."/>
        </authorList>
    </citation>
    <scope>NUCLEOTIDE SEQUENCE [LARGE SCALE GENOMIC DNA]</scope>
</reference>
<evidence type="ECO:0000313" key="1">
    <source>
        <dbReference type="EMBL" id="KAI5674143.1"/>
    </source>
</evidence>
<name>A0ACC0BNH7_CATRO</name>
<keyword evidence="2" id="KW-1185">Reference proteome</keyword>
<organism evidence="1 2">
    <name type="scientific">Catharanthus roseus</name>
    <name type="common">Madagascar periwinkle</name>
    <name type="synonym">Vinca rosea</name>
    <dbReference type="NCBI Taxonomy" id="4058"/>
    <lineage>
        <taxon>Eukaryota</taxon>
        <taxon>Viridiplantae</taxon>
        <taxon>Streptophyta</taxon>
        <taxon>Embryophyta</taxon>
        <taxon>Tracheophyta</taxon>
        <taxon>Spermatophyta</taxon>
        <taxon>Magnoliopsida</taxon>
        <taxon>eudicotyledons</taxon>
        <taxon>Gunneridae</taxon>
        <taxon>Pentapetalae</taxon>
        <taxon>asterids</taxon>
        <taxon>lamiids</taxon>
        <taxon>Gentianales</taxon>
        <taxon>Apocynaceae</taxon>
        <taxon>Rauvolfioideae</taxon>
        <taxon>Vinceae</taxon>
        <taxon>Catharanthinae</taxon>
        <taxon>Catharanthus</taxon>
    </lineage>
</organism>
<dbReference type="Proteomes" id="UP001060085">
    <property type="component" value="Linkage Group LG03"/>
</dbReference>
<evidence type="ECO:0000313" key="2">
    <source>
        <dbReference type="Proteomes" id="UP001060085"/>
    </source>
</evidence>
<sequence length="532" mass="58271">MMNLSFWLSFLSFAIIFSSSTISLAASDNMVLDVSVQQHIHTQCGYTRFPALCVETLTAGLASNNVHVVDIMSLLINITLSESKLPVSNFEALSSHFISDEAQHARASIGYCHELMEMAVKRLDQAILAMKESPRKHKQDIQTWLSAALTYQEVCKDGANIYSISNEYMSQISKKMEYLSQLASNSLALVNRITGKKTTGNFPNWVPTNHRKLLQRNTIPANVIVAKDGSGNYKTISEAIRAAPGRGRFVIYVKSGVYSEKIHCNKDGITLIGDGKYSTVITGYDSVAGGSTLQSSATFAITGDGFIAKDIGFQNTAGPGGEQAVALLVASDHAVFYRCSIAGYQDTLYALSLRQFYRECDIYGTVDFIFGNAVAIFQNCQLVLRRPRSHGAYNVILANGRSDPGQNTGFSIQNCRITEGSDFSPVRHSFNSYLGRAWKLYSRSIIMQSTIGEAISSRGWIEWPGTSSSSLRTLYFGEYGNIGAGAGTGMRVKWPGFHLLAREEANKFTVANFIGGNYWLPSTGVSFISGLQ</sequence>
<comment type="caution">
    <text evidence="1">The sequence shown here is derived from an EMBL/GenBank/DDBJ whole genome shotgun (WGS) entry which is preliminary data.</text>
</comment>
<protein>
    <submittedName>
        <fullName evidence="1">Uncharacterized protein</fullName>
    </submittedName>
</protein>
<accession>A0ACC0BNH7</accession>
<dbReference type="EMBL" id="CM044703">
    <property type="protein sequence ID" value="KAI5674143.1"/>
    <property type="molecule type" value="Genomic_DNA"/>
</dbReference>
<proteinExistence type="predicted"/>